<dbReference type="OrthoDB" id="2399235at2759"/>
<evidence type="ECO:0000313" key="1">
    <source>
        <dbReference type="EMBL" id="CAG8608375.1"/>
    </source>
</evidence>
<dbReference type="AlphaFoldDB" id="A0A9N9CRF9"/>
<name>A0A9N9CRF9_9GLOM</name>
<comment type="caution">
    <text evidence="1">The sequence shown here is derived from an EMBL/GenBank/DDBJ whole genome shotgun (WGS) entry which is preliminary data.</text>
</comment>
<dbReference type="Proteomes" id="UP000789831">
    <property type="component" value="Unassembled WGS sequence"/>
</dbReference>
<evidence type="ECO:0000313" key="2">
    <source>
        <dbReference type="Proteomes" id="UP000789831"/>
    </source>
</evidence>
<sequence>MELGLNQALIAVKHRGQTVPLDGLYSILGLLPYGNKVEVNYKKELNIELKKIMELAMANGAPYECLSWLGARHINPKCKVSATGWELVGYKYLVTEDDKKTGEKIGDIRILPNYNFLEITLPVADKATRPIVFEDPSFGYDYDDKLFLDMVNKELITGEELITQYQQQLPVIQRQNQSFSLVYDKKETSVNIGKHAKIEEKGKLISAGGNAFNSLTFGIIKALGEAIQSVNVFSKRKLLTKLSGEFQKHLATDEANLKLFANACFSLVDIVKKNKELGIGSDVIGNNWVGVDSLSAVVLG</sequence>
<proteinExistence type="predicted"/>
<keyword evidence="2" id="KW-1185">Reference proteome</keyword>
<protein>
    <submittedName>
        <fullName evidence="1">5799_t:CDS:1</fullName>
    </submittedName>
</protein>
<organism evidence="1 2">
    <name type="scientific">Ambispora gerdemannii</name>
    <dbReference type="NCBI Taxonomy" id="144530"/>
    <lineage>
        <taxon>Eukaryota</taxon>
        <taxon>Fungi</taxon>
        <taxon>Fungi incertae sedis</taxon>
        <taxon>Mucoromycota</taxon>
        <taxon>Glomeromycotina</taxon>
        <taxon>Glomeromycetes</taxon>
        <taxon>Archaeosporales</taxon>
        <taxon>Ambisporaceae</taxon>
        <taxon>Ambispora</taxon>
    </lineage>
</organism>
<dbReference type="EMBL" id="CAJVPL010002367">
    <property type="protein sequence ID" value="CAG8608375.1"/>
    <property type="molecule type" value="Genomic_DNA"/>
</dbReference>
<gene>
    <name evidence="1" type="ORF">AGERDE_LOCUS9462</name>
</gene>
<reference evidence="1" key="1">
    <citation type="submission" date="2021-06" db="EMBL/GenBank/DDBJ databases">
        <authorList>
            <person name="Kallberg Y."/>
            <person name="Tangrot J."/>
            <person name="Rosling A."/>
        </authorList>
    </citation>
    <scope>NUCLEOTIDE SEQUENCE</scope>
    <source>
        <strain evidence="1">MT106</strain>
    </source>
</reference>
<accession>A0A9N9CRF9</accession>